<sequence>MNLFARALAPFQTGANHSDILINSEHFDREALARYNYTLYTNGTLSNGTECYLAFDRFQPHLFAENGTVVNGTSCYAPINHIGEHASIGLAFAFLFALAIFFTLVNVRKHGRRYLPEDRRWRVIGRCLKWYWVLVVAVCGTISCFMSVDVDRNYLQSAPLVMQSVFYTLLMPALMAAVWEAVRHWGSWQERQICDRDPYAFAFAKSSSRKRQEFFLPILFYAFAVVNFLLTVLRSWSAIEHQRSPEQQERLARPVATDARRRAAGFMALGGMLVICYSLEHSIYRYKARPASLLGQLLFYLNEAPSQFLVVIALLGVKIGYAIASAFDWSVSPLRYDVDSGWLYGLGYTPALLVILVMNVCGFCELNEDQALISQRGDIEAARASEFGIGQKKPHWWKGDRWRTFAEITGRRPSSPDAGDLDHFVEMGVIKPRERGDQLDEVKEDAQVTTRTASQGSETTSATSAPGLSPDRMEYAAQAGNPHNFSDDTIFIRLGIVDVHSRPSREPD</sequence>
<feature type="region of interest" description="Disordered" evidence="1">
    <location>
        <begin position="435"/>
        <end position="486"/>
    </location>
</feature>
<proteinExistence type="predicted"/>
<gene>
    <name evidence="3" type="ORF">P170DRAFT_454258</name>
</gene>
<feature type="transmembrane region" description="Helical" evidence="2">
    <location>
        <begin position="86"/>
        <end position="107"/>
    </location>
</feature>
<accession>A0A2I2GJN2</accession>
<feature type="transmembrane region" description="Helical" evidence="2">
    <location>
        <begin position="160"/>
        <end position="182"/>
    </location>
</feature>
<dbReference type="InterPro" id="IPR018830">
    <property type="entry name" value="DUF2434"/>
</dbReference>
<dbReference type="Proteomes" id="UP000234275">
    <property type="component" value="Unassembled WGS sequence"/>
</dbReference>
<organism evidence="3 4">
    <name type="scientific">Aspergillus steynii IBT 23096</name>
    <dbReference type="NCBI Taxonomy" id="1392250"/>
    <lineage>
        <taxon>Eukaryota</taxon>
        <taxon>Fungi</taxon>
        <taxon>Dikarya</taxon>
        <taxon>Ascomycota</taxon>
        <taxon>Pezizomycotina</taxon>
        <taxon>Eurotiomycetes</taxon>
        <taxon>Eurotiomycetidae</taxon>
        <taxon>Eurotiales</taxon>
        <taxon>Aspergillaceae</taxon>
        <taxon>Aspergillus</taxon>
        <taxon>Aspergillus subgen. Circumdati</taxon>
    </lineage>
</organism>
<reference evidence="3 4" key="1">
    <citation type="submission" date="2016-12" db="EMBL/GenBank/DDBJ databases">
        <title>The genomes of Aspergillus section Nigri reveals drivers in fungal speciation.</title>
        <authorList>
            <consortium name="DOE Joint Genome Institute"/>
            <person name="Vesth T.C."/>
            <person name="Nybo J."/>
            <person name="Theobald S."/>
            <person name="Brandl J."/>
            <person name="Frisvad J.C."/>
            <person name="Nielsen K.F."/>
            <person name="Lyhne E.K."/>
            <person name="Kogle M.E."/>
            <person name="Kuo A."/>
            <person name="Riley R."/>
            <person name="Clum A."/>
            <person name="Nolan M."/>
            <person name="Lipzen A."/>
            <person name="Salamov A."/>
            <person name="Henrissat B."/>
            <person name="Wiebenga A."/>
            <person name="De Vries R.P."/>
            <person name="Grigoriev I.V."/>
            <person name="Mortensen U.H."/>
            <person name="Andersen M.R."/>
            <person name="Baker S.E."/>
        </authorList>
    </citation>
    <scope>NUCLEOTIDE SEQUENCE [LARGE SCALE GENOMIC DNA]</scope>
    <source>
        <strain evidence="3 4">IBT 23096</strain>
    </source>
</reference>
<dbReference type="RefSeq" id="XP_024708382.1">
    <property type="nucleotide sequence ID" value="XM_024851413.1"/>
</dbReference>
<feature type="compositionally biased region" description="Polar residues" evidence="1">
    <location>
        <begin position="447"/>
        <end position="466"/>
    </location>
</feature>
<dbReference type="AlphaFoldDB" id="A0A2I2GJN2"/>
<keyword evidence="2" id="KW-0472">Membrane</keyword>
<protein>
    <submittedName>
        <fullName evidence="3">Uncharacterized protein</fullName>
    </submittedName>
</protein>
<keyword evidence="2" id="KW-1133">Transmembrane helix</keyword>
<feature type="transmembrane region" description="Helical" evidence="2">
    <location>
        <begin position="128"/>
        <end position="148"/>
    </location>
</feature>
<dbReference type="GeneID" id="36559112"/>
<feature type="compositionally biased region" description="Basic and acidic residues" evidence="1">
    <location>
        <begin position="435"/>
        <end position="446"/>
    </location>
</feature>
<dbReference type="VEuPathDB" id="FungiDB:P170DRAFT_454258"/>
<evidence type="ECO:0000256" key="2">
    <source>
        <dbReference type="SAM" id="Phobius"/>
    </source>
</evidence>
<feature type="transmembrane region" description="Helical" evidence="2">
    <location>
        <begin position="347"/>
        <end position="366"/>
    </location>
</feature>
<feature type="transmembrane region" description="Helical" evidence="2">
    <location>
        <begin position="259"/>
        <end position="279"/>
    </location>
</feature>
<comment type="caution">
    <text evidence="3">The sequence shown here is derived from an EMBL/GenBank/DDBJ whole genome shotgun (WGS) entry which is preliminary data.</text>
</comment>
<dbReference type="STRING" id="1392250.A0A2I2GJN2"/>
<feature type="transmembrane region" description="Helical" evidence="2">
    <location>
        <begin position="308"/>
        <end position="327"/>
    </location>
</feature>
<dbReference type="EMBL" id="MSFO01000002">
    <property type="protein sequence ID" value="PLB53080.1"/>
    <property type="molecule type" value="Genomic_DNA"/>
</dbReference>
<evidence type="ECO:0000313" key="3">
    <source>
        <dbReference type="EMBL" id="PLB53080.1"/>
    </source>
</evidence>
<keyword evidence="4" id="KW-1185">Reference proteome</keyword>
<dbReference type="OrthoDB" id="5308502at2759"/>
<name>A0A2I2GJN2_9EURO</name>
<feature type="transmembrane region" description="Helical" evidence="2">
    <location>
        <begin position="214"/>
        <end position="239"/>
    </location>
</feature>
<evidence type="ECO:0000313" key="4">
    <source>
        <dbReference type="Proteomes" id="UP000234275"/>
    </source>
</evidence>
<evidence type="ECO:0000256" key="1">
    <source>
        <dbReference type="SAM" id="MobiDB-lite"/>
    </source>
</evidence>
<dbReference type="Pfam" id="PF10361">
    <property type="entry name" value="DUF2434"/>
    <property type="match status" value="1"/>
</dbReference>
<keyword evidence="2" id="KW-0812">Transmembrane</keyword>